<comment type="caution">
    <text evidence="2">The sequence shown here is derived from an EMBL/GenBank/DDBJ whole genome shotgun (WGS) entry which is preliminary data.</text>
</comment>
<organism evidence="2 3">
    <name type="scientific">Candidatus Avipropionibacterium avicola</name>
    <dbReference type="NCBI Taxonomy" id="2840701"/>
    <lineage>
        <taxon>Bacteria</taxon>
        <taxon>Bacillati</taxon>
        <taxon>Actinomycetota</taxon>
        <taxon>Actinomycetes</taxon>
        <taxon>Propionibacteriales</taxon>
        <taxon>Propionibacteriaceae</taxon>
        <taxon>Propionibacteriaceae incertae sedis</taxon>
        <taxon>Candidatus Avipropionibacterium</taxon>
    </lineage>
</organism>
<dbReference type="InterPro" id="IPR012334">
    <property type="entry name" value="Pectin_lyas_fold"/>
</dbReference>
<dbReference type="EMBL" id="DVLP01000088">
    <property type="protein sequence ID" value="HIT74553.1"/>
    <property type="molecule type" value="Genomic_DNA"/>
</dbReference>
<dbReference type="AlphaFoldDB" id="A0A9D1KMS1"/>
<gene>
    <name evidence="2" type="ORF">IAA98_03120</name>
</gene>
<dbReference type="InterPro" id="IPR011050">
    <property type="entry name" value="Pectin_lyase_fold/virulence"/>
</dbReference>
<feature type="chain" id="PRO_5038920299" evidence="1">
    <location>
        <begin position="28"/>
        <end position="540"/>
    </location>
</feature>
<dbReference type="InterPro" id="IPR006626">
    <property type="entry name" value="PbH1"/>
</dbReference>
<evidence type="ECO:0000313" key="3">
    <source>
        <dbReference type="Proteomes" id="UP000886842"/>
    </source>
</evidence>
<feature type="signal peptide" evidence="1">
    <location>
        <begin position="1"/>
        <end position="27"/>
    </location>
</feature>
<name>A0A9D1KMS1_9ACTN</name>
<accession>A0A9D1KMS1</accession>
<dbReference type="SUPFAM" id="SSF51126">
    <property type="entry name" value="Pectin lyase-like"/>
    <property type="match status" value="1"/>
</dbReference>
<reference evidence="2" key="2">
    <citation type="journal article" date="2021" name="PeerJ">
        <title>Extensive microbial diversity within the chicken gut microbiome revealed by metagenomics and culture.</title>
        <authorList>
            <person name="Gilroy R."/>
            <person name="Ravi A."/>
            <person name="Getino M."/>
            <person name="Pursley I."/>
            <person name="Horton D.L."/>
            <person name="Alikhan N.F."/>
            <person name="Baker D."/>
            <person name="Gharbi K."/>
            <person name="Hall N."/>
            <person name="Watson M."/>
            <person name="Adriaenssens E.M."/>
            <person name="Foster-Nyarko E."/>
            <person name="Jarju S."/>
            <person name="Secka A."/>
            <person name="Antonio M."/>
            <person name="Oren A."/>
            <person name="Chaudhuri R.R."/>
            <person name="La Ragione R."/>
            <person name="Hildebrand F."/>
            <person name="Pallen M.J."/>
        </authorList>
    </citation>
    <scope>NUCLEOTIDE SEQUENCE</scope>
    <source>
        <strain evidence="2">ChiGjej1B1-24693</strain>
    </source>
</reference>
<evidence type="ECO:0000256" key="1">
    <source>
        <dbReference type="SAM" id="SignalP"/>
    </source>
</evidence>
<dbReference type="InterPro" id="IPR006311">
    <property type="entry name" value="TAT_signal"/>
</dbReference>
<dbReference type="Proteomes" id="UP000886842">
    <property type="component" value="Unassembled WGS sequence"/>
</dbReference>
<evidence type="ECO:0000313" key="2">
    <source>
        <dbReference type="EMBL" id="HIT74553.1"/>
    </source>
</evidence>
<dbReference type="SMART" id="SM00710">
    <property type="entry name" value="PbH1"/>
    <property type="match status" value="4"/>
</dbReference>
<protein>
    <submittedName>
        <fullName evidence="2">Right-handed parallel beta-helix repeat-containing protein</fullName>
    </submittedName>
</protein>
<reference evidence="2" key="1">
    <citation type="submission" date="2020-10" db="EMBL/GenBank/DDBJ databases">
        <authorList>
            <person name="Gilroy R."/>
        </authorList>
    </citation>
    <scope>NUCLEOTIDE SEQUENCE</scope>
    <source>
        <strain evidence="2">ChiGjej1B1-24693</strain>
    </source>
</reference>
<sequence>MVARRTLLASAGAGIALTGLAVRSAHADQDSATTYHVASDGSDDADGTTPERAWATTERVNATDLRPGDQVLFRRGDRWTGNLVITDSGTHEAPIVIGAWGSGPRPRIDGALPAEDVLAATVLVHNAEHVHVRDLELTNTADEEGMRNGVLVAVDEPTQPVYSGYLITNLDIHDVSGRIEPSANDAKRSGGIGVVLDGSSDAVSRLDDIVITDNTVRHVDQTGIWIDGNLRSKELPPGTDVVFRGYTWDQIKYTGVEIAHNRVSDTARNGIILRMAEDGHLHHNEVSETSDRVHSGNSVFTVSVYRCVVEWNEVHHNLSHDTADGAAFDPDLDSPETVWRYNFSHHNNYGLLTMCTRPRDYGIEVHQNIDIAGRGRLLNLNYGFSGVTFRNNAFWAKPVPEVEYPDTHPEYVNPDRETADGYPQLVWETHERTGTNFEAEQTYRYVDNVVLNEAPTATCYVNRNDADARRVTNRALEGNVVYGIEPTDLDLLGDGIRHGGIKAPARWIAETVGHRVHAFWLPSIEGRRNPRIGPRAETAG</sequence>
<dbReference type="Gene3D" id="2.160.20.10">
    <property type="entry name" value="Single-stranded right-handed beta-helix, Pectin lyase-like"/>
    <property type="match status" value="1"/>
</dbReference>
<keyword evidence="1" id="KW-0732">Signal</keyword>
<proteinExistence type="predicted"/>
<dbReference type="PROSITE" id="PS51318">
    <property type="entry name" value="TAT"/>
    <property type="match status" value="1"/>
</dbReference>